<dbReference type="SMART" id="SM00760">
    <property type="entry name" value="Bac_DnaA_C"/>
    <property type="match status" value="1"/>
</dbReference>
<dbReference type="Pfam" id="PF08299">
    <property type="entry name" value="Bac_DnaA_C"/>
    <property type="match status" value="1"/>
</dbReference>
<feature type="region of interest" description="Disordered" evidence="1">
    <location>
        <begin position="173"/>
        <end position="216"/>
    </location>
</feature>
<dbReference type="EMBL" id="CP158568">
    <property type="protein sequence ID" value="XBY42905.1"/>
    <property type="molecule type" value="Genomic_DNA"/>
</dbReference>
<dbReference type="GO" id="GO:0006275">
    <property type="term" value="P:regulation of DNA replication"/>
    <property type="evidence" value="ECO:0007669"/>
    <property type="project" value="InterPro"/>
</dbReference>
<feature type="compositionally biased region" description="Low complexity" evidence="1">
    <location>
        <begin position="176"/>
        <end position="192"/>
    </location>
</feature>
<dbReference type="GO" id="GO:0006270">
    <property type="term" value="P:DNA replication initiation"/>
    <property type="evidence" value="ECO:0007669"/>
    <property type="project" value="InterPro"/>
</dbReference>
<feature type="compositionally biased region" description="Basic and acidic residues" evidence="1">
    <location>
        <begin position="193"/>
        <end position="216"/>
    </location>
</feature>
<dbReference type="AlphaFoldDB" id="A0AAU7X509"/>
<protein>
    <submittedName>
        <fullName evidence="3">Helix-turn-helix domain-containing protein</fullName>
    </submittedName>
</protein>
<dbReference type="GO" id="GO:0005524">
    <property type="term" value="F:ATP binding"/>
    <property type="evidence" value="ECO:0007669"/>
    <property type="project" value="InterPro"/>
</dbReference>
<reference evidence="3" key="1">
    <citation type="submission" date="2024-06" db="EMBL/GenBank/DDBJ databases">
        <title>Methylostella associata gen. nov., sp. nov., a novel Ancalomicrobiaceae-affiliated facultatively methylotrophic bacteria that feed on methanotrophs of the genus Methylococcus.</title>
        <authorList>
            <person name="Saltykova V."/>
            <person name="Danilova O.V."/>
            <person name="Oshkin I.Y."/>
            <person name="Belova S.E."/>
            <person name="Pimenov N.V."/>
            <person name="Dedysh S.N."/>
        </authorList>
    </citation>
    <scope>NUCLEOTIDE SEQUENCE</scope>
    <source>
        <strain evidence="3">S20</strain>
    </source>
</reference>
<sequence>MSIHYINTEVIPAPRRQLRIDRTMVLKFAQEMSMCFVAVNDGVASDATPRRVRRSRCPLGRPRRRHPIEHLIHIEVVVSAAFGFAPGELFASSRGHANVALARQIAMYLAHVWGGLTLTAVGRHFGRDRTTVAHACRVIEDRRDDPGLDRIIAAMETATTLWSSIGVEDAVPGWGAAPPAARPGSRSSSRSSPRADPRFGTRPEPRSGRRNSEVRR</sequence>
<dbReference type="RefSeq" id="WP_407048008.1">
    <property type="nucleotide sequence ID" value="NZ_CP158568.1"/>
</dbReference>
<dbReference type="Gene3D" id="1.10.1750.10">
    <property type="match status" value="1"/>
</dbReference>
<dbReference type="SUPFAM" id="SSF48295">
    <property type="entry name" value="TrpR-like"/>
    <property type="match status" value="1"/>
</dbReference>
<evidence type="ECO:0000256" key="1">
    <source>
        <dbReference type="SAM" id="MobiDB-lite"/>
    </source>
</evidence>
<name>A0AAU7X509_9HYPH</name>
<dbReference type="InterPro" id="IPR010921">
    <property type="entry name" value="Trp_repressor/repl_initiator"/>
</dbReference>
<dbReference type="GO" id="GO:0043565">
    <property type="term" value="F:sequence-specific DNA binding"/>
    <property type="evidence" value="ECO:0007669"/>
    <property type="project" value="InterPro"/>
</dbReference>
<evidence type="ECO:0000313" key="3">
    <source>
        <dbReference type="EMBL" id="XBY42905.1"/>
    </source>
</evidence>
<gene>
    <name evidence="3" type="ORF">ABS361_12360</name>
</gene>
<organism evidence="3">
    <name type="scientific">Methyloraptor flagellatus</name>
    <dbReference type="NCBI Taxonomy" id="3162530"/>
    <lineage>
        <taxon>Bacteria</taxon>
        <taxon>Pseudomonadati</taxon>
        <taxon>Pseudomonadota</taxon>
        <taxon>Alphaproteobacteria</taxon>
        <taxon>Hyphomicrobiales</taxon>
        <taxon>Ancalomicrobiaceae</taxon>
        <taxon>Methyloraptor</taxon>
    </lineage>
</organism>
<accession>A0AAU7X509</accession>
<proteinExistence type="predicted"/>
<dbReference type="KEGG" id="mflg:ABS361_12360"/>
<evidence type="ECO:0000259" key="2">
    <source>
        <dbReference type="SMART" id="SM00760"/>
    </source>
</evidence>
<dbReference type="CDD" id="cd06571">
    <property type="entry name" value="Bac_DnaA_C"/>
    <property type="match status" value="1"/>
</dbReference>
<dbReference type="InterPro" id="IPR013159">
    <property type="entry name" value="DnaA_C"/>
</dbReference>
<feature type="domain" description="Chromosomal replication initiator DnaA C-terminal" evidence="2">
    <location>
        <begin position="70"/>
        <end position="139"/>
    </location>
</feature>